<evidence type="ECO:0000256" key="6">
    <source>
        <dbReference type="ARBA" id="ARBA00022842"/>
    </source>
</evidence>
<feature type="domain" description="Transketolase-like pyrimidine-binding" evidence="11">
    <location>
        <begin position="354"/>
        <end position="525"/>
    </location>
</feature>
<organism evidence="12 13">
    <name type="scientific">Sulfobacillus thermotolerans</name>
    <dbReference type="NCBI Taxonomy" id="338644"/>
    <lineage>
        <taxon>Bacteria</taxon>
        <taxon>Bacillati</taxon>
        <taxon>Bacillota</taxon>
        <taxon>Clostridia</taxon>
        <taxon>Eubacteriales</taxon>
        <taxon>Clostridiales Family XVII. Incertae Sedis</taxon>
        <taxon>Sulfobacillus</taxon>
    </lineage>
</organism>
<sequence>MNSQNLDLLSVNTIRTLAIDGVQKANSGHPGLPMGTAPMAYVLWTKFLKHNPHNPTWFNRDRFVLSAGHGSMLLYALLHLTGYDLSLDDLKNFRQLGSKTPGHPEYGHTPGVETTTGPLGQGFATAIGMAIAERYLAARYNKPGLPIVDHYTYAIVSDGDLMEGISGESASLAGHLKLGKLIYLYDDNHISIEGTTDIAFSENVLERFQAYGWYTDRVADGNDTEAIEQAILRAQAQDRPSLIAVRTHIGYGSPNKQDKPSAHGSPLGEEEVRLTKEAYGWPVDKTFYIPEEALAHFREAVPQGQEWEAEWNHLFSQYQAKYPDLAREFEQSLKQELPQGLFEHLPTFKEGDMVETRSASGKVINALAPHLPNLIGGSADLAPSNNTHIQEGGDFSAFDPAGRNLHFGVREFTMAAALNGMSLHGGLRVYGGTFLIFSDYAKPAIRLSSLMHQPVIYIFTHDSIGLGEDGPTHQPIEQLAALRAMPNILVIRPADANETAEAWKVALTTHDKPIVLALTRQKVPTVPAVKAEGLTRGGYILEENAAEPDLILIATGSEVGLAQNAYKILAAEGHRVRVVSLPSWELFEAQPQSYKDAVLPPSVTRRIAIEAASTMGWERFVGDDGKIIGMTTFGASGKIEDLMAHFGFTPEHVVEEAHALLARS</sequence>
<dbReference type="InterPro" id="IPR020826">
    <property type="entry name" value="Transketolase_BS"/>
</dbReference>
<dbReference type="InterPro" id="IPR033247">
    <property type="entry name" value="Transketolase_fam"/>
</dbReference>
<keyword evidence="13" id="KW-1185">Reference proteome</keyword>
<evidence type="ECO:0000256" key="4">
    <source>
        <dbReference type="ARBA" id="ARBA00022679"/>
    </source>
</evidence>
<dbReference type="PROSITE" id="PS00802">
    <property type="entry name" value="TRANSKETOLASE_2"/>
    <property type="match status" value="1"/>
</dbReference>
<dbReference type="InterPro" id="IPR029061">
    <property type="entry name" value="THDP-binding"/>
</dbReference>
<proteinExistence type="inferred from homology"/>
<dbReference type="InterPro" id="IPR005474">
    <property type="entry name" value="Transketolase_N"/>
</dbReference>
<evidence type="ECO:0000256" key="5">
    <source>
        <dbReference type="ARBA" id="ARBA00022723"/>
    </source>
</evidence>
<dbReference type="InterPro" id="IPR009014">
    <property type="entry name" value="Transketo_C/PFOR_II"/>
</dbReference>
<evidence type="ECO:0000256" key="9">
    <source>
        <dbReference type="NCBIfam" id="TIGR00232"/>
    </source>
</evidence>
<accession>A0ABN5H042</accession>
<name>A0ABN5H042_9FIRM</name>
<dbReference type="EMBL" id="CP019454">
    <property type="protein sequence ID" value="AUW94095.1"/>
    <property type="molecule type" value="Genomic_DNA"/>
</dbReference>
<dbReference type="Gene3D" id="3.40.50.920">
    <property type="match status" value="1"/>
</dbReference>
<keyword evidence="5 10" id="KW-0479">Metal-binding</keyword>
<evidence type="ECO:0000256" key="10">
    <source>
        <dbReference type="RuleBase" id="RU004996"/>
    </source>
</evidence>
<comment type="cofactor">
    <cofactor evidence="10">
        <name>thiamine diphosphate</name>
        <dbReference type="ChEBI" id="CHEBI:58937"/>
    </cofactor>
    <text evidence="10">Binds 1 thiamine pyrophosphate per subunit.</text>
</comment>
<keyword evidence="7 10" id="KW-0786">Thiamine pyrophosphate</keyword>
<evidence type="ECO:0000256" key="1">
    <source>
        <dbReference type="ARBA" id="ARBA00007131"/>
    </source>
</evidence>
<dbReference type="InterPro" id="IPR049557">
    <property type="entry name" value="Transketolase_CS"/>
</dbReference>
<dbReference type="PROSITE" id="PS00801">
    <property type="entry name" value="TRANSKETOLASE_1"/>
    <property type="match status" value="1"/>
</dbReference>
<comment type="subunit">
    <text evidence="2 10">Homodimer.</text>
</comment>
<evidence type="ECO:0000256" key="2">
    <source>
        <dbReference type="ARBA" id="ARBA00011738"/>
    </source>
</evidence>
<dbReference type="Pfam" id="PF02779">
    <property type="entry name" value="Transket_pyr"/>
    <property type="match status" value="1"/>
</dbReference>
<dbReference type="Proteomes" id="UP000325292">
    <property type="component" value="Chromosome"/>
</dbReference>
<evidence type="ECO:0000313" key="12">
    <source>
        <dbReference type="EMBL" id="AUW94095.1"/>
    </source>
</evidence>
<dbReference type="InterPro" id="IPR005475">
    <property type="entry name" value="Transketolase-like_Pyr-bd"/>
</dbReference>
<evidence type="ECO:0000313" key="13">
    <source>
        <dbReference type="Proteomes" id="UP000325292"/>
    </source>
</evidence>
<dbReference type="SUPFAM" id="SSF52922">
    <property type="entry name" value="TK C-terminal domain-like"/>
    <property type="match status" value="1"/>
</dbReference>
<evidence type="ECO:0000256" key="8">
    <source>
        <dbReference type="ARBA" id="ARBA00049473"/>
    </source>
</evidence>
<dbReference type="Gene3D" id="3.40.50.970">
    <property type="match status" value="2"/>
</dbReference>
<keyword evidence="6 10" id="KW-0460">Magnesium</keyword>
<dbReference type="CDD" id="cd07033">
    <property type="entry name" value="TPP_PYR_DXS_TK_like"/>
    <property type="match status" value="1"/>
</dbReference>
<dbReference type="EC" id="2.2.1.1" evidence="3 9"/>
<dbReference type="CDD" id="cd02012">
    <property type="entry name" value="TPP_TK"/>
    <property type="match status" value="1"/>
</dbReference>
<evidence type="ECO:0000259" key="11">
    <source>
        <dbReference type="SMART" id="SM00861"/>
    </source>
</evidence>
<keyword evidence="4 10" id="KW-0808">Transferase</keyword>
<dbReference type="PANTHER" id="PTHR43522:SF2">
    <property type="entry name" value="TRANSKETOLASE 1-RELATED"/>
    <property type="match status" value="1"/>
</dbReference>
<dbReference type="InterPro" id="IPR005478">
    <property type="entry name" value="Transketolase_bac-like"/>
</dbReference>
<gene>
    <name evidence="12" type="ORF">BXT84_09140</name>
</gene>
<dbReference type="SMART" id="SM00861">
    <property type="entry name" value="Transket_pyr"/>
    <property type="match status" value="1"/>
</dbReference>
<comment type="function">
    <text evidence="10">Catalyzes the transfer of a two-carbon ketol group from a ketose donor to an aldose acceptor, via a covalent intermediate with the cofactor thiamine pyrophosphate.</text>
</comment>
<dbReference type="InterPro" id="IPR055152">
    <property type="entry name" value="Transketolase-like_C_2"/>
</dbReference>
<evidence type="ECO:0000256" key="7">
    <source>
        <dbReference type="ARBA" id="ARBA00023052"/>
    </source>
</evidence>
<dbReference type="Pfam" id="PF22613">
    <property type="entry name" value="Transketolase_C_1"/>
    <property type="match status" value="1"/>
</dbReference>
<keyword evidence="10" id="KW-0106">Calcium</keyword>
<dbReference type="PANTHER" id="PTHR43522">
    <property type="entry name" value="TRANSKETOLASE"/>
    <property type="match status" value="1"/>
</dbReference>
<reference evidence="12 13" key="1">
    <citation type="journal article" date="2019" name="Sci. Rep.">
        <title>Sulfobacillus thermotolerans: new insights into resistance and metabolic capacities of acidophilic chemolithotrophs.</title>
        <authorList>
            <person name="Panyushkina A.E."/>
            <person name="Babenko V.V."/>
            <person name="Nikitina A.S."/>
            <person name="Selezneva O.V."/>
            <person name="Tsaplina I.A."/>
            <person name="Letarova M.A."/>
            <person name="Kostryukova E.S."/>
            <person name="Letarov A.V."/>
        </authorList>
    </citation>
    <scope>NUCLEOTIDE SEQUENCE [LARGE SCALE GENOMIC DNA]</scope>
    <source>
        <strain evidence="12 13">Kr1</strain>
    </source>
</reference>
<dbReference type="NCBIfam" id="TIGR00232">
    <property type="entry name" value="tktlase_bact"/>
    <property type="match status" value="1"/>
</dbReference>
<comment type="cofactor">
    <cofactor evidence="10">
        <name>Mg(2+)</name>
        <dbReference type="ChEBI" id="CHEBI:18420"/>
    </cofactor>
    <cofactor evidence="10">
        <name>Ca(2+)</name>
        <dbReference type="ChEBI" id="CHEBI:29108"/>
    </cofactor>
    <cofactor evidence="10">
        <name>Mn(2+)</name>
        <dbReference type="ChEBI" id="CHEBI:29035"/>
    </cofactor>
    <cofactor evidence="10">
        <name>Co(2+)</name>
        <dbReference type="ChEBI" id="CHEBI:48828"/>
    </cofactor>
    <text evidence="10">Binds 1 Mg(2+) ion per subunit. Can also utilize other divalent metal cations, such as Ca(2+), Mn(2+) and Co(2+).</text>
</comment>
<protein>
    <recommendedName>
        <fullName evidence="3 9">Transketolase</fullName>
        <ecNumber evidence="3 9">2.2.1.1</ecNumber>
    </recommendedName>
</protein>
<comment type="catalytic activity">
    <reaction evidence="8 10">
        <text>D-sedoheptulose 7-phosphate + D-glyceraldehyde 3-phosphate = aldehydo-D-ribose 5-phosphate + D-xylulose 5-phosphate</text>
        <dbReference type="Rhea" id="RHEA:10508"/>
        <dbReference type="ChEBI" id="CHEBI:57483"/>
        <dbReference type="ChEBI" id="CHEBI:57737"/>
        <dbReference type="ChEBI" id="CHEBI:58273"/>
        <dbReference type="ChEBI" id="CHEBI:59776"/>
        <dbReference type="EC" id="2.2.1.1"/>
    </reaction>
</comment>
<comment type="similarity">
    <text evidence="1 10">Belongs to the transketolase family.</text>
</comment>
<dbReference type="SUPFAM" id="SSF52518">
    <property type="entry name" value="Thiamin diphosphate-binding fold (THDP-binding)"/>
    <property type="match status" value="2"/>
</dbReference>
<dbReference type="Pfam" id="PF00456">
    <property type="entry name" value="Transketolase_N"/>
    <property type="match status" value="1"/>
</dbReference>
<evidence type="ECO:0000256" key="3">
    <source>
        <dbReference type="ARBA" id="ARBA00013152"/>
    </source>
</evidence>